<feature type="chain" id="PRO_5045379069" evidence="1">
    <location>
        <begin position="27"/>
        <end position="529"/>
    </location>
</feature>
<dbReference type="Pfam" id="PF00395">
    <property type="entry name" value="SLH"/>
    <property type="match status" value="1"/>
</dbReference>
<dbReference type="RefSeq" id="WP_377563907.1">
    <property type="nucleotide sequence ID" value="NZ_JBHTJZ010000011.1"/>
</dbReference>
<dbReference type="Gene3D" id="2.60.40.1120">
    <property type="entry name" value="Carboxypeptidase-like, regulatory domain"/>
    <property type="match status" value="1"/>
</dbReference>
<feature type="domain" description="SLH" evidence="2">
    <location>
        <begin position="383"/>
        <end position="448"/>
    </location>
</feature>
<gene>
    <name evidence="3" type="ORF">ACFQ2I_09785</name>
</gene>
<evidence type="ECO:0000313" key="3">
    <source>
        <dbReference type="EMBL" id="MFD0959680.1"/>
    </source>
</evidence>
<dbReference type="InterPro" id="IPR001119">
    <property type="entry name" value="SLH_dom"/>
</dbReference>
<evidence type="ECO:0000259" key="2">
    <source>
        <dbReference type="PROSITE" id="PS51272"/>
    </source>
</evidence>
<proteinExistence type="predicted"/>
<feature type="signal peptide" evidence="1">
    <location>
        <begin position="1"/>
        <end position="26"/>
    </location>
</feature>
<reference evidence="4" key="1">
    <citation type="journal article" date="2019" name="Int. J. Syst. Evol. Microbiol.">
        <title>The Global Catalogue of Microorganisms (GCM) 10K type strain sequencing project: providing services to taxonomists for standard genome sequencing and annotation.</title>
        <authorList>
            <consortium name="The Broad Institute Genomics Platform"/>
            <consortium name="The Broad Institute Genome Sequencing Center for Infectious Disease"/>
            <person name="Wu L."/>
            <person name="Ma J."/>
        </authorList>
    </citation>
    <scope>NUCLEOTIDE SEQUENCE [LARGE SCALE GENOMIC DNA]</scope>
    <source>
        <strain evidence="4">CCUG 59129</strain>
    </source>
</reference>
<keyword evidence="1" id="KW-0732">Signal</keyword>
<name>A0ABW3HQ79_9BACL</name>
<dbReference type="Proteomes" id="UP001596989">
    <property type="component" value="Unassembled WGS sequence"/>
</dbReference>
<comment type="caution">
    <text evidence="3">The sequence shown here is derived from an EMBL/GenBank/DDBJ whole genome shotgun (WGS) entry which is preliminary data.</text>
</comment>
<accession>A0ABW3HQ79</accession>
<keyword evidence="4" id="KW-1185">Reference proteome</keyword>
<dbReference type="SUPFAM" id="SSF49464">
    <property type="entry name" value="Carboxypeptidase regulatory domain-like"/>
    <property type="match status" value="1"/>
</dbReference>
<protein>
    <submittedName>
        <fullName evidence="3">S-layer homology domain-containing protein</fullName>
    </submittedName>
</protein>
<dbReference type="PROSITE" id="PS51272">
    <property type="entry name" value="SLH"/>
    <property type="match status" value="2"/>
</dbReference>
<dbReference type="Pfam" id="PF13620">
    <property type="entry name" value="CarboxypepD_reg"/>
    <property type="match status" value="1"/>
</dbReference>
<feature type="domain" description="SLH" evidence="2">
    <location>
        <begin position="461"/>
        <end position="529"/>
    </location>
</feature>
<evidence type="ECO:0000256" key="1">
    <source>
        <dbReference type="SAM" id="SignalP"/>
    </source>
</evidence>
<evidence type="ECO:0000313" key="4">
    <source>
        <dbReference type="Proteomes" id="UP001596989"/>
    </source>
</evidence>
<organism evidence="3 4">
    <name type="scientific">Paenibacillus chungangensis</name>
    <dbReference type="NCBI Taxonomy" id="696535"/>
    <lineage>
        <taxon>Bacteria</taxon>
        <taxon>Bacillati</taxon>
        <taxon>Bacillota</taxon>
        <taxon>Bacilli</taxon>
        <taxon>Bacillales</taxon>
        <taxon>Paenibacillaceae</taxon>
        <taxon>Paenibacillus</taxon>
    </lineage>
</organism>
<sequence>MKMKAVSMFMLALLLCAVIAPLSALAISDPDNGDWDLESVTLRNTSEAELMVRSGSINNVGFGFYEDENPFTAEHTWSHPYPWEPREGAADGTDRIMLGTAYKGESLDGYSYQWEQDAAGATTRAVKLNYDMSGIAVENAMLQICVDDFQAINWGTDFTVTLNGKEAPFISEVLNHIDQTGPVVQIISIEVPQRFYSEIASGSLSISINETTGLGDGFAIDFIKLLVNYSRSTYISTVEGVVRDESGNPMAGATVRVLGTKNTVKTGPNGQFTAEVVSGLNAFRASKDGYVESYDFVIAPAGQTVSMKDLWLLPGKGQPDTNYSYFADGDAWSDASVWATKELEKADSMGIIPDSLYGEDLTKPITRAEFAAVAVKVYESLSGSTALPVVNNPFNDTKDIEVLKAYNVNLVAGLSADRFAPNALLNREQAATMLTRAFKKATITGWSLANDGQFKLSYTKPAAFADDAKISSWAKESVYFMAANGIIAGTGNNNFSPRATTPAEEAKNYASATREQALVIAVRMIENLK</sequence>
<dbReference type="InterPro" id="IPR008969">
    <property type="entry name" value="CarboxyPept-like_regulatory"/>
</dbReference>
<dbReference type="EMBL" id="JBHTJZ010000011">
    <property type="protein sequence ID" value="MFD0959680.1"/>
    <property type="molecule type" value="Genomic_DNA"/>
</dbReference>